<organism evidence="3 4">
    <name type="scientific">Streptomyces sp. 900129855</name>
    <dbReference type="NCBI Taxonomy" id="3155129"/>
    <lineage>
        <taxon>Bacteria</taxon>
        <taxon>Bacillati</taxon>
        <taxon>Actinomycetota</taxon>
        <taxon>Actinomycetes</taxon>
        <taxon>Kitasatosporales</taxon>
        <taxon>Streptomycetaceae</taxon>
        <taxon>Streptomyces</taxon>
    </lineage>
</organism>
<dbReference type="Pfam" id="PF08530">
    <property type="entry name" value="PepX_C"/>
    <property type="match status" value="1"/>
</dbReference>
<keyword evidence="1 3" id="KW-0378">Hydrolase</keyword>
<proteinExistence type="predicted"/>
<evidence type="ECO:0000259" key="2">
    <source>
        <dbReference type="SMART" id="SM00939"/>
    </source>
</evidence>
<dbReference type="PANTHER" id="PTHR43056:SF10">
    <property type="entry name" value="COCE_NOND FAMILY, PUTATIVE (AFU_ORTHOLOGUE AFUA_7G00600)-RELATED"/>
    <property type="match status" value="1"/>
</dbReference>
<accession>A0ABV2ZTR0</accession>
<evidence type="ECO:0000313" key="3">
    <source>
        <dbReference type="EMBL" id="MEU3785941.1"/>
    </source>
</evidence>
<dbReference type="InterPro" id="IPR013736">
    <property type="entry name" value="Xaa-Pro_dipept_C"/>
</dbReference>
<dbReference type="Gene3D" id="2.60.120.260">
    <property type="entry name" value="Galactose-binding domain-like"/>
    <property type="match status" value="1"/>
</dbReference>
<dbReference type="SUPFAM" id="SSF53474">
    <property type="entry name" value="alpha/beta-Hydrolases"/>
    <property type="match status" value="1"/>
</dbReference>
<comment type="caution">
    <text evidence="3">The sequence shown here is derived from an EMBL/GenBank/DDBJ whole genome shotgun (WGS) entry which is preliminary data.</text>
</comment>
<dbReference type="Pfam" id="PF02129">
    <property type="entry name" value="Peptidase_S15"/>
    <property type="match status" value="1"/>
</dbReference>
<dbReference type="Gene3D" id="3.40.50.1820">
    <property type="entry name" value="alpha/beta hydrolase"/>
    <property type="match status" value="1"/>
</dbReference>
<dbReference type="GO" id="GO:0016787">
    <property type="term" value="F:hydrolase activity"/>
    <property type="evidence" value="ECO:0007669"/>
    <property type="project" value="UniProtKB-KW"/>
</dbReference>
<gene>
    <name evidence="3" type="ORF">AB0E89_36280</name>
</gene>
<keyword evidence="4" id="KW-1185">Reference proteome</keyword>
<dbReference type="InterPro" id="IPR050585">
    <property type="entry name" value="Xaa-Pro_dipeptidyl-ppase/CocE"/>
</dbReference>
<dbReference type="InterPro" id="IPR008979">
    <property type="entry name" value="Galactose-bd-like_sf"/>
</dbReference>
<dbReference type="EMBL" id="JBEZVE010000024">
    <property type="protein sequence ID" value="MEU3785941.1"/>
    <property type="molecule type" value="Genomic_DNA"/>
</dbReference>
<dbReference type="InterPro" id="IPR000383">
    <property type="entry name" value="Xaa-Pro-like_dom"/>
</dbReference>
<name>A0ABV2ZTR0_9ACTN</name>
<dbReference type="PANTHER" id="PTHR43056">
    <property type="entry name" value="PEPTIDASE S9 PROLYL OLIGOPEPTIDASE"/>
    <property type="match status" value="1"/>
</dbReference>
<evidence type="ECO:0000256" key="1">
    <source>
        <dbReference type="ARBA" id="ARBA00022801"/>
    </source>
</evidence>
<dbReference type="RefSeq" id="WP_361707755.1">
    <property type="nucleotide sequence ID" value="NZ_JBEZVE010000024.1"/>
</dbReference>
<feature type="domain" description="Xaa-Pro dipeptidyl-peptidase C-terminal" evidence="2">
    <location>
        <begin position="325"/>
        <end position="585"/>
    </location>
</feature>
<dbReference type="InterPro" id="IPR005674">
    <property type="entry name" value="CocE/Ser_esterase"/>
</dbReference>
<dbReference type="Proteomes" id="UP001550739">
    <property type="component" value="Unassembled WGS sequence"/>
</dbReference>
<dbReference type="SUPFAM" id="SSF49785">
    <property type="entry name" value="Galactose-binding domain-like"/>
    <property type="match status" value="1"/>
</dbReference>
<reference evidence="3 4" key="1">
    <citation type="submission" date="2024-06" db="EMBL/GenBank/DDBJ databases">
        <title>The Natural Products Discovery Center: Release of the First 8490 Sequenced Strains for Exploring Actinobacteria Biosynthetic Diversity.</title>
        <authorList>
            <person name="Kalkreuter E."/>
            <person name="Kautsar S.A."/>
            <person name="Yang D."/>
            <person name="Bader C.D."/>
            <person name="Teijaro C.N."/>
            <person name="Fluegel L."/>
            <person name="Davis C.M."/>
            <person name="Simpson J.R."/>
            <person name="Lauterbach L."/>
            <person name="Steele A.D."/>
            <person name="Gui C."/>
            <person name="Meng S."/>
            <person name="Li G."/>
            <person name="Viehrig K."/>
            <person name="Ye F."/>
            <person name="Su P."/>
            <person name="Kiefer A.F."/>
            <person name="Nichols A."/>
            <person name="Cepeda A.J."/>
            <person name="Yan W."/>
            <person name="Fan B."/>
            <person name="Jiang Y."/>
            <person name="Adhikari A."/>
            <person name="Zheng C.-J."/>
            <person name="Schuster L."/>
            <person name="Cowan T.M."/>
            <person name="Smanski M.J."/>
            <person name="Chevrette M.G."/>
            <person name="De Carvalho L.P.S."/>
            <person name="Shen B."/>
        </authorList>
    </citation>
    <scope>NUCLEOTIDE SEQUENCE [LARGE SCALE GENOMIC DNA]</scope>
    <source>
        <strain evidence="3 4">NPDC033843</strain>
    </source>
</reference>
<dbReference type="SMART" id="SM00939">
    <property type="entry name" value="PepX_C"/>
    <property type="match status" value="1"/>
</dbReference>
<dbReference type="Gene3D" id="1.10.3020.20">
    <property type="match status" value="1"/>
</dbReference>
<dbReference type="InterPro" id="IPR029058">
    <property type="entry name" value="AB_hydrolase_fold"/>
</dbReference>
<dbReference type="NCBIfam" id="TIGR00976">
    <property type="entry name" value="CocE_NonD"/>
    <property type="match status" value="2"/>
</dbReference>
<protein>
    <submittedName>
        <fullName evidence="3">CocE/NonD family hydrolase</fullName>
    </submittedName>
</protein>
<evidence type="ECO:0000313" key="4">
    <source>
        <dbReference type="Proteomes" id="UP001550739"/>
    </source>
</evidence>
<sequence length="590" mass="64918">MEKYSEELGPTLSFRKANPLSASEPPVPALDTRTVVLEKGSVHDEGAYPLPCNILLEHDVAVTLPDGTVLYADIYRPTGDERVPVILVYTPYCKRGGWWNENFKATQFGVPAGDLSGLQAFEAPDPGYWCDHGYAIAVVDAAGTSHSGGDQAFQGTASGRRVHDVIEWLAARDWCTGKVAMAGNSQLAMIQWAAAALRPPHLAAIAPWEGLIDSYRSVVARGGIPDTKFHDEDITAHIFGEHHTEDLTAMIERFPLMNAYWADKRPELGQITVPVYVVASWTSPIHPHGTLQAFREIASSQKWLRLHNDQEWLDLADPVNVRDLRKFFDRYLKDVDNDWAETPRVRLSVLDPGGTDVIGRPEENWPLPSQQWRTFFLDAGSGALSAEPGQRAEVVAYDGADLGASVRFSTTFDTDVEITGHLNLHLWVEAADADDMDLFAAVYKEGADGKRQHHITLRAPEARAFVQSLETDGQLPAALSYTGPVGRLRVSHRAVDPKRSTPSEPFLTHVSEELLTPGECVPIELSLWPTSMVVHAGERLVVEVAGHPVGPLEAQGLPGGRLEIPTRNRGEHRIRTGGRYDSHLLLPVVP</sequence>